<dbReference type="GO" id="GO:0120531">
    <property type="term" value="F:prenyl diphosphate synthase activity"/>
    <property type="evidence" value="ECO:0007669"/>
    <property type="project" value="UniProtKB-ARBA"/>
</dbReference>
<evidence type="ECO:0000313" key="9">
    <source>
        <dbReference type="Proteomes" id="UP001248822"/>
    </source>
</evidence>
<dbReference type="EMBL" id="JAQGEC010000007">
    <property type="protein sequence ID" value="MDR9890577.1"/>
    <property type="molecule type" value="Genomic_DNA"/>
</dbReference>
<dbReference type="PANTHER" id="PTHR43281">
    <property type="entry name" value="FARNESYL DIPHOSPHATE SYNTHASE"/>
    <property type="match status" value="1"/>
</dbReference>
<evidence type="ECO:0000256" key="6">
    <source>
        <dbReference type="ARBA" id="ARBA00023229"/>
    </source>
</evidence>
<keyword evidence="4" id="KW-0479">Metal-binding</keyword>
<evidence type="ECO:0000256" key="7">
    <source>
        <dbReference type="RuleBase" id="RU004466"/>
    </source>
</evidence>
<name>A0AAE4IVJ4_9ENTR</name>
<evidence type="ECO:0000256" key="3">
    <source>
        <dbReference type="ARBA" id="ARBA00022679"/>
    </source>
</evidence>
<sequence>MVSHEDDVKRAQEALERRLEELLPAGEQKGQVYAAMRDGTLGTGKRMRPLLLVLTARDMGCTLEQPGLLDMACAVEMVHAASLMLDDMPCMDNALLRRGRPTIHCQYGENVAILAAVSLLSHAFGVISRTPALPGEAKSRAIAELATAIGHLGLAQGQFLDLSEGDRARDAEAIILTNTLKTSSLFDATLQMAAIAASASPCVQERLRCFARDMGQAFQLMDDLADGLNSTGKDPHKDRGKSTLVAMLGADAVCQKLHDHLHSADEHIAHACHTGSVTRRFLHAWFDNQMSLIRQNGPLSATGCP</sequence>
<dbReference type="GO" id="GO:0046872">
    <property type="term" value="F:metal ion binding"/>
    <property type="evidence" value="ECO:0007669"/>
    <property type="project" value="UniProtKB-KW"/>
</dbReference>
<dbReference type="Proteomes" id="UP001248822">
    <property type="component" value="Unassembled WGS sequence"/>
</dbReference>
<dbReference type="InterPro" id="IPR033749">
    <property type="entry name" value="Polyprenyl_synt_CS"/>
</dbReference>
<dbReference type="PROSITE" id="PS00723">
    <property type="entry name" value="POLYPRENYL_SYNTHASE_1"/>
    <property type="match status" value="1"/>
</dbReference>
<proteinExistence type="inferred from homology"/>
<keyword evidence="6" id="KW-0414">Isoprene biosynthesis</keyword>
<evidence type="ECO:0000256" key="2">
    <source>
        <dbReference type="ARBA" id="ARBA00006706"/>
    </source>
</evidence>
<accession>A0AAE4IVJ4</accession>
<dbReference type="SUPFAM" id="SSF48576">
    <property type="entry name" value="Terpenoid synthases"/>
    <property type="match status" value="1"/>
</dbReference>
<evidence type="ECO:0000313" key="8">
    <source>
        <dbReference type="EMBL" id="MDR9890577.1"/>
    </source>
</evidence>
<dbReference type="InterPro" id="IPR000092">
    <property type="entry name" value="Polyprenyl_synt"/>
</dbReference>
<dbReference type="RefSeq" id="WP_310826024.1">
    <property type="nucleotide sequence ID" value="NZ_JAQGEC010000007.1"/>
</dbReference>
<organism evidence="8 9">
    <name type="scientific">Pseudenterobacter timonensis</name>
    <dbReference type="NCBI Taxonomy" id="1755099"/>
    <lineage>
        <taxon>Bacteria</taxon>
        <taxon>Pseudomonadati</taxon>
        <taxon>Pseudomonadota</taxon>
        <taxon>Gammaproteobacteria</taxon>
        <taxon>Enterobacterales</taxon>
        <taxon>Enterobacteriaceae</taxon>
        <taxon>Pseudenterobacter</taxon>
    </lineage>
</organism>
<dbReference type="Gene3D" id="1.10.600.10">
    <property type="entry name" value="Farnesyl Diphosphate Synthase"/>
    <property type="match status" value="1"/>
</dbReference>
<dbReference type="AlphaFoldDB" id="A0AAE4IVJ4"/>
<dbReference type="Pfam" id="PF00348">
    <property type="entry name" value="polyprenyl_synt"/>
    <property type="match status" value="1"/>
</dbReference>
<protein>
    <submittedName>
        <fullName evidence="8">Polyprenyl synthetase family protein</fullName>
    </submittedName>
</protein>
<reference evidence="8" key="1">
    <citation type="submission" date="2022-12" db="EMBL/GenBank/DDBJ databases">
        <title>NDM-1 containing novel ST 2018 Pseudenterobacter timonensis.</title>
        <authorList>
            <person name="Halder G."/>
            <person name="Mandal S."/>
            <person name="Dutta S."/>
        </authorList>
    </citation>
    <scope>NUCLEOTIDE SEQUENCE</scope>
    <source>
        <strain evidence="8">CNCI147</strain>
    </source>
</reference>
<evidence type="ECO:0000256" key="5">
    <source>
        <dbReference type="ARBA" id="ARBA00022842"/>
    </source>
</evidence>
<dbReference type="SFLD" id="SFLDS00005">
    <property type="entry name" value="Isoprenoid_Synthase_Type_I"/>
    <property type="match status" value="1"/>
</dbReference>
<evidence type="ECO:0000256" key="1">
    <source>
        <dbReference type="ARBA" id="ARBA00001946"/>
    </source>
</evidence>
<comment type="caution">
    <text evidence="8">The sequence shown here is derived from an EMBL/GenBank/DDBJ whole genome shotgun (WGS) entry which is preliminary data.</text>
</comment>
<evidence type="ECO:0000256" key="4">
    <source>
        <dbReference type="ARBA" id="ARBA00022723"/>
    </source>
</evidence>
<dbReference type="FunFam" id="1.10.600.10:FF:000001">
    <property type="entry name" value="Geranylgeranyl diphosphate synthase"/>
    <property type="match status" value="1"/>
</dbReference>
<gene>
    <name evidence="8" type="ORF">O7047_10070</name>
</gene>
<dbReference type="PROSITE" id="PS00444">
    <property type="entry name" value="POLYPRENYL_SYNTHASE_2"/>
    <property type="match status" value="1"/>
</dbReference>
<keyword evidence="5" id="KW-0460">Magnesium</keyword>
<dbReference type="InterPro" id="IPR008949">
    <property type="entry name" value="Isoprenoid_synthase_dom_sf"/>
</dbReference>
<dbReference type="GO" id="GO:0016114">
    <property type="term" value="P:terpenoid biosynthetic process"/>
    <property type="evidence" value="ECO:0007669"/>
    <property type="project" value="UniProtKB-ARBA"/>
</dbReference>
<dbReference type="CDD" id="cd00685">
    <property type="entry name" value="Trans_IPPS_HT"/>
    <property type="match status" value="1"/>
</dbReference>
<dbReference type="GO" id="GO:0008654">
    <property type="term" value="P:phospholipid biosynthetic process"/>
    <property type="evidence" value="ECO:0007669"/>
    <property type="project" value="UniProtKB-ARBA"/>
</dbReference>
<comment type="cofactor">
    <cofactor evidence="1">
        <name>Mg(2+)</name>
        <dbReference type="ChEBI" id="CHEBI:18420"/>
    </cofactor>
</comment>
<dbReference type="PANTHER" id="PTHR43281:SF1">
    <property type="entry name" value="FARNESYL DIPHOSPHATE SYNTHASE"/>
    <property type="match status" value="1"/>
</dbReference>
<comment type="similarity">
    <text evidence="2 7">Belongs to the FPP/GGPP synthase family.</text>
</comment>
<keyword evidence="3 7" id="KW-0808">Transferase</keyword>